<evidence type="ECO:0000256" key="1">
    <source>
        <dbReference type="SAM" id="MobiDB-lite"/>
    </source>
</evidence>
<dbReference type="EMBL" id="BAABBO010000009">
    <property type="protein sequence ID" value="GAA3962722.1"/>
    <property type="molecule type" value="Genomic_DNA"/>
</dbReference>
<evidence type="ECO:0000313" key="3">
    <source>
        <dbReference type="Proteomes" id="UP001501337"/>
    </source>
</evidence>
<accession>A0ABP7PC00</accession>
<dbReference type="Proteomes" id="UP001501337">
    <property type="component" value="Unassembled WGS sequence"/>
</dbReference>
<sequence length="54" mass="5935">MWNKPPPVKHQKGSGPIAKSRFAIRPQTVTAGNEIELCMSDGSTIVQTLTYLHV</sequence>
<name>A0ABP7PC00_9GAMM</name>
<keyword evidence="3" id="KW-1185">Reference proteome</keyword>
<organism evidence="2 3">
    <name type="scientific">Allohahella marinimesophila</name>
    <dbReference type="NCBI Taxonomy" id="1054972"/>
    <lineage>
        <taxon>Bacteria</taxon>
        <taxon>Pseudomonadati</taxon>
        <taxon>Pseudomonadota</taxon>
        <taxon>Gammaproteobacteria</taxon>
        <taxon>Oceanospirillales</taxon>
        <taxon>Hahellaceae</taxon>
        <taxon>Allohahella</taxon>
    </lineage>
</organism>
<reference evidence="3" key="1">
    <citation type="journal article" date="2019" name="Int. J. Syst. Evol. Microbiol.">
        <title>The Global Catalogue of Microorganisms (GCM) 10K type strain sequencing project: providing services to taxonomists for standard genome sequencing and annotation.</title>
        <authorList>
            <consortium name="The Broad Institute Genomics Platform"/>
            <consortium name="The Broad Institute Genome Sequencing Center for Infectious Disease"/>
            <person name="Wu L."/>
            <person name="Ma J."/>
        </authorList>
    </citation>
    <scope>NUCLEOTIDE SEQUENCE [LARGE SCALE GENOMIC DNA]</scope>
    <source>
        <strain evidence="3">JCM 17555</strain>
    </source>
</reference>
<proteinExistence type="predicted"/>
<protein>
    <submittedName>
        <fullName evidence="2">Uncharacterized protein</fullName>
    </submittedName>
</protein>
<feature type="region of interest" description="Disordered" evidence="1">
    <location>
        <begin position="1"/>
        <end position="20"/>
    </location>
</feature>
<gene>
    <name evidence="2" type="ORF">GCM10022278_20810</name>
</gene>
<evidence type="ECO:0000313" key="2">
    <source>
        <dbReference type="EMBL" id="GAA3962722.1"/>
    </source>
</evidence>
<comment type="caution">
    <text evidence="2">The sequence shown here is derived from an EMBL/GenBank/DDBJ whole genome shotgun (WGS) entry which is preliminary data.</text>
</comment>